<dbReference type="InterPro" id="IPR036388">
    <property type="entry name" value="WH-like_DNA-bd_sf"/>
</dbReference>
<sequence>MKKSVLIVEDESLMREVIKDYFDGAGYETYEAADGRDALDQIDAMDFDLILLDIMLPEIDGLSICRHIRKEKDTPIIMLTARSDEDDKLLGYEFGADDYVTKPFSPRVLLAKANALLKRTAGSMCDKDGIISAGGIQINETSHTVTCDGAFIDLTPKEYDLLVFLMINRGRVLSRDALLSKVWGYDYFGDLRTVDTHIKKLRAKLGDKAQYIKTLIKAGYKFDETAEE</sequence>
<reference evidence="12" key="1">
    <citation type="submission" date="2020-10" db="EMBL/GenBank/DDBJ databases">
        <authorList>
            <person name="Gilroy R."/>
        </authorList>
    </citation>
    <scope>NUCLEOTIDE SEQUENCE</scope>
    <source>
        <strain evidence="12">ChiSjej4B22-9803</strain>
    </source>
</reference>
<evidence type="ECO:0000256" key="8">
    <source>
        <dbReference type="PROSITE-ProRule" id="PRU00169"/>
    </source>
</evidence>
<dbReference type="Pfam" id="PF00486">
    <property type="entry name" value="Trans_reg_C"/>
    <property type="match status" value="1"/>
</dbReference>
<protein>
    <recommendedName>
        <fullName evidence="1">Stage 0 sporulation protein A homolog</fullName>
    </recommendedName>
</protein>
<dbReference type="Gene3D" id="6.10.250.690">
    <property type="match status" value="1"/>
</dbReference>
<evidence type="ECO:0000313" key="12">
    <source>
        <dbReference type="EMBL" id="HIU49196.1"/>
    </source>
</evidence>
<evidence type="ECO:0000256" key="2">
    <source>
        <dbReference type="ARBA" id="ARBA00022553"/>
    </source>
</evidence>
<dbReference type="PROSITE" id="PS51755">
    <property type="entry name" value="OMPR_PHOB"/>
    <property type="match status" value="1"/>
</dbReference>
<dbReference type="CDD" id="cd17574">
    <property type="entry name" value="REC_OmpR"/>
    <property type="match status" value="1"/>
</dbReference>
<evidence type="ECO:0000256" key="5">
    <source>
        <dbReference type="ARBA" id="ARBA00023125"/>
    </source>
</evidence>
<dbReference type="SUPFAM" id="SSF52172">
    <property type="entry name" value="CheY-like"/>
    <property type="match status" value="1"/>
</dbReference>
<feature type="domain" description="OmpR/PhoB-type" evidence="11">
    <location>
        <begin position="128"/>
        <end position="224"/>
    </location>
</feature>
<accession>A0A9D1LWD1</accession>
<dbReference type="GO" id="GO:0000976">
    <property type="term" value="F:transcription cis-regulatory region binding"/>
    <property type="evidence" value="ECO:0007669"/>
    <property type="project" value="TreeGrafter"/>
</dbReference>
<dbReference type="CDD" id="cd00383">
    <property type="entry name" value="trans_reg_C"/>
    <property type="match status" value="1"/>
</dbReference>
<proteinExistence type="predicted"/>
<comment type="function">
    <text evidence="7">May play the central regulatory role in sporulation. It may be an element of the effector pathway responsible for the activation of sporulation genes in response to nutritional stress. Spo0A may act in concert with spo0H (a sigma factor) to control the expression of some genes that are critical to the sporulation process.</text>
</comment>
<dbReference type="Gene3D" id="1.10.10.10">
    <property type="entry name" value="Winged helix-like DNA-binding domain superfamily/Winged helix DNA-binding domain"/>
    <property type="match status" value="1"/>
</dbReference>
<dbReference type="InterPro" id="IPR001789">
    <property type="entry name" value="Sig_transdc_resp-reg_receiver"/>
</dbReference>
<evidence type="ECO:0000256" key="9">
    <source>
        <dbReference type="PROSITE-ProRule" id="PRU01091"/>
    </source>
</evidence>
<keyword evidence="4" id="KW-0805">Transcription regulation</keyword>
<dbReference type="GO" id="GO:0005829">
    <property type="term" value="C:cytosol"/>
    <property type="evidence" value="ECO:0007669"/>
    <property type="project" value="TreeGrafter"/>
</dbReference>
<dbReference type="GO" id="GO:0032993">
    <property type="term" value="C:protein-DNA complex"/>
    <property type="evidence" value="ECO:0007669"/>
    <property type="project" value="TreeGrafter"/>
</dbReference>
<dbReference type="InterPro" id="IPR039420">
    <property type="entry name" value="WalR-like"/>
</dbReference>
<dbReference type="AlphaFoldDB" id="A0A9D1LWD1"/>
<evidence type="ECO:0000259" key="10">
    <source>
        <dbReference type="PROSITE" id="PS50110"/>
    </source>
</evidence>
<feature type="DNA-binding region" description="OmpR/PhoB-type" evidence="9">
    <location>
        <begin position="128"/>
        <end position="224"/>
    </location>
</feature>
<evidence type="ECO:0000256" key="4">
    <source>
        <dbReference type="ARBA" id="ARBA00023015"/>
    </source>
</evidence>
<feature type="modified residue" description="4-aspartylphosphate" evidence="8">
    <location>
        <position position="53"/>
    </location>
</feature>
<dbReference type="InterPro" id="IPR001867">
    <property type="entry name" value="OmpR/PhoB-type_DNA-bd"/>
</dbReference>
<dbReference type="GO" id="GO:0000156">
    <property type="term" value="F:phosphorelay response regulator activity"/>
    <property type="evidence" value="ECO:0007669"/>
    <property type="project" value="TreeGrafter"/>
</dbReference>
<evidence type="ECO:0000256" key="1">
    <source>
        <dbReference type="ARBA" id="ARBA00018672"/>
    </source>
</evidence>
<organism evidence="12 13">
    <name type="scientific">Candidatus Avimonoglobus intestinipullorum</name>
    <dbReference type="NCBI Taxonomy" id="2840699"/>
    <lineage>
        <taxon>Bacteria</taxon>
        <taxon>Bacillati</taxon>
        <taxon>Bacillota</taxon>
        <taxon>Clostridia</taxon>
        <taxon>Eubacteriales</taxon>
        <taxon>Candidatus Avimonoglobus</taxon>
    </lineage>
</organism>
<keyword evidence="3" id="KW-0902">Two-component regulatory system</keyword>
<evidence type="ECO:0000313" key="13">
    <source>
        <dbReference type="Proteomes" id="UP000824111"/>
    </source>
</evidence>
<reference evidence="12" key="2">
    <citation type="journal article" date="2021" name="PeerJ">
        <title>Extensive microbial diversity within the chicken gut microbiome revealed by metagenomics and culture.</title>
        <authorList>
            <person name="Gilroy R."/>
            <person name="Ravi A."/>
            <person name="Getino M."/>
            <person name="Pursley I."/>
            <person name="Horton D.L."/>
            <person name="Alikhan N.F."/>
            <person name="Baker D."/>
            <person name="Gharbi K."/>
            <person name="Hall N."/>
            <person name="Watson M."/>
            <person name="Adriaenssens E.M."/>
            <person name="Foster-Nyarko E."/>
            <person name="Jarju S."/>
            <person name="Secka A."/>
            <person name="Antonio M."/>
            <person name="Oren A."/>
            <person name="Chaudhuri R.R."/>
            <person name="La Ragione R."/>
            <person name="Hildebrand F."/>
            <person name="Pallen M.J."/>
        </authorList>
    </citation>
    <scope>NUCLEOTIDE SEQUENCE</scope>
    <source>
        <strain evidence="12">ChiSjej4B22-9803</strain>
    </source>
</reference>
<name>A0A9D1LWD1_9FIRM</name>
<keyword evidence="5 9" id="KW-0238">DNA-binding</keyword>
<gene>
    <name evidence="12" type="ORF">IAB04_07500</name>
</gene>
<dbReference type="Gene3D" id="3.40.50.2300">
    <property type="match status" value="1"/>
</dbReference>
<evidence type="ECO:0000259" key="11">
    <source>
        <dbReference type="PROSITE" id="PS51755"/>
    </source>
</evidence>
<comment type="caution">
    <text evidence="12">The sequence shown here is derived from an EMBL/GenBank/DDBJ whole genome shotgun (WGS) entry which is preliminary data.</text>
</comment>
<dbReference type="FunFam" id="1.10.10.10:FF:000018">
    <property type="entry name" value="DNA-binding response regulator ResD"/>
    <property type="match status" value="1"/>
</dbReference>
<dbReference type="SMART" id="SM00448">
    <property type="entry name" value="REC"/>
    <property type="match status" value="1"/>
</dbReference>
<feature type="domain" description="Response regulatory" evidence="10">
    <location>
        <begin position="4"/>
        <end position="117"/>
    </location>
</feature>
<dbReference type="Proteomes" id="UP000824111">
    <property type="component" value="Unassembled WGS sequence"/>
</dbReference>
<keyword evidence="2 8" id="KW-0597">Phosphoprotein</keyword>
<evidence type="ECO:0000256" key="6">
    <source>
        <dbReference type="ARBA" id="ARBA00023163"/>
    </source>
</evidence>
<dbReference type="PANTHER" id="PTHR48111">
    <property type="entry name" value="REGULATOR OF RPOS"/>
    <property type="match status" value="1"/>
</dbReference>
<dbReference type="FunFam" id="3.40.50.2300:FF:000001">
    <property type="entry name" value="DNA-binding response regulator PhoB"/>
    <property type="match status" value="1"/>
</dbReference>
<dbReference type="PROSITE" id="PS50110">
    <property type="entry name" value="RESPONSE_REGULATORY"/>
    <property type="match status" value="1"/>
</dbReference>
<dbReference type="GO" id="GO:0006355">
    <property type="term" value="P:regulation of DNA-templated transcription"/>
    <property type="evidence" value="ECO:0007669"/>
    <property type="project" value="InterPro"/>
</dbReference>
<dbReference type="InterPro" id="IPR011006">
    <property type="entry name" value="CheY-like_superfamily"/>
</dbReference>
<dbReference type="Pfam" id="PF00072">
    <property type="entry name" value="Response_reg"/>
    <property type="match status" value="1"/>
</dbReference>
<dbReference type="EMBL" id="DVND01000189">
    <property type="protein sequence ID" value="HIU49196.1"/>
    <property type="molecule type" value="Genomic_DNA"/>
</dbReference>
<dbReference type="PANTHER" id="PTHR48111:SF73">
    <property type="entry name" value="ALKALINE PHOSPHATASE SYNTHESIS TRANSCRIPTIONAL REGULATORY PROTEIN PHOP"/>
    <property type="match status" value="1"/>
</dbReference>
<dbReference type="InterPro" id="IPR016032">
    <property type="entry name" value="Sig_transdc_resp-reg_C-effctor"/>
</dbReference>
<dbReference type="SMART" id="SM00862">
    <property type="entry name" value="Trans_reg_C"/>
    <property type="match status" value="1"/>
</dbReference>
<keyword evidence="6" id="KW-0804">Transcription</keyword>
<evidence type="ECO:0000256" key="7">
    <source>
        <dbReference type="ARBA" id="ARBA00024867"/>
    </source>
</evidence>
<dbReference type="SUPFAM" id="SSF46894">
    <property type="entry name" value="C-terminal effector domain of the bipartite response regulators"/>
    <property type="match status" value="1"/>
</dbReference>
<evidence type="ECO:0000256" key="3">
    <source>
        <dbReference type="ARBA" id="ARBA00023012"/>
    </source>
</evidence>